<reference evidence="11 12" key="1">
    <citation type="journal article" date="2012" name="J. Bacteriol.">
        <title>Draft Genome Sequence of Oceaniovalibus guishaninsula JLT2003T.</title>
        <authorList>
            <person name="Tang K."/>
            <person name="Liu K."/>
            <person name="Jiao N."/>
        </authorList>
    </citation>
    <scope>NUCLEOTIDE SEQUENCE [LARGE SCALE GENOMIC DNA]</scope>
    <source>
        <strain evidence="11 12">JLT2003</strain>
    </source>
</reference>
<evidence type="ECO:0000256" key="1">
    <source>
        <dbReference type="ARBA" id="ARBA00008165"/>
    </source>
</evidence>
<dbReference type="CDD" id="cd04604">
    <property type="entry name" value="CBS_pair_SIS_assoc"/>
    <property type="match status" value="1"/>
</dbReference>
<dbReference type="InterPro" id="IPR050986">
    <property type="entry name" value="GutQ/KpsF_isomerases"/>
</dbReference>
<dbReference type="Pfam" id="PF01380">
    <property type="entry name" value="SIS"/>
    <property type="match status" value="1"/>
</dbReference>
<dbReference type="InterPro" id="IPR046342">
    <property type="entry name" value="CBS_dom_sf"/>
</dbReference>
<name>K2GKI8_9RHOB</name>
<feature type="site" description="Catalytically relevant" evidence="6">
    <location>
        <position position="77"/>
    </location>
</feature>
<dbReference type="Gene3D" id="3.10.580.10">
    <property type="entry name" value="CBS-domain"/>
    <property type="match status" value="1"/>
</dbReference>
<evidence type="ECO:0000256" key="6">
    <source>
        <dbReference type="PIRSR" id="PIRSR004692-3"/>
    </source>
</evidence>
<dbReference type="PROSITE" id="PS51371">
    <property type="entry name" value="CBS"/>
    <property type="match status" value="2"/>
</dbReference>
<feature type="site" description="Catalytically relevant" evidence="6">
    <location>
        <position position="129"/>
    </location>
</feature>
<dbReference type="CDD" id="cd05014">
    <property type="entry name" value="SIS_Kpsf"/>
    <property type="match status" value="1"/>
</dbReference>
<dbReference type="GO" id="GO:0097367">
    <property type="term" value="F:carbohydrate derivative binding"/>
    <property type="evidence" value="ECO:0007669"/>
    <property type="project" value="InterPro"/>
</dbReference>
<dbReference type="InterPro" id="IPR035474">
    <property type="entry name" value="SIS_Kpsf"/>
</dbReference>
<dbReference type="EMBL" id="AMGO01000067">
    <property type="protein sequence ID" value="EKE43271.1"/>
    <property type="molecule type" value="Genomic_DNA"/>
</dbReference>
<dbReference type="InterPro" id="IPR046348">
    <property type="entry name" value="SIS_dom_sf"/>
</dbReference>
<dbReference type="InterPro" id="IPR004800">
    <property type="entry name" value="KdsD/KpsF-type"/>
</dbReference>
<dbReference type="SUPFAM" id="SSF53697">
    <property type="entry name" value="SIS domain"/>
    <property type="match status" value="1"/>
</dbReference>
<feature type="compositionally biased region" description="Low complexity" evidence="8">
    <location>
        <begin position="10"/>
        <end position="19"/>
    </location>
</feature>
<dbReference type="STRING" id="1231392.OCGS_2608"/>
<evidence type="ECO:0000256" key="8">
    <source>
        <dbReference type="SAM" id="MobiDB-lite"/>
    </source>
</evidence>
<evidence type="ECO:0000259" key="9">
    <source>
        <dbReference type="PROSITE" id="PS51371"/>
    </source>
</evidence>
<dbReference type="InterPro" id="IPR000644">
    <property type="entry name" value="CBS_dom"/>
</dbReference>
<feature type="domain" description="CBS" evidence="9">
    <location>
        <begin position="227"/>
        <end position="285"/>
    </location>
</feature>
<dbReference type="eggNOG" id="COG0794">
    <property type="taxonomic scope" value="Bacteria"/>
</dbReference>
<feature type="site" description="Catalytically relevant" evidence="6">
    <location>
        <position position="170"/>
    </location>
</feature>
<dbReference type="PATRIC" id="fig|1231392.3.peg.2623"/>
<organism evidence="11 12">
    <name type="scientific">Oceaniovalibus guishaninsula JLT2003</name>
    <dbReference type="NCBI Taxonomy" id="1231392"/>
    <lineage>
        <taxon>Bacteria</taxon>
        <taxon>Pseudomonadati</taxon>
        <taxon>Pseudomonadota</taxon>
        <taxon>Alphaproteobacteria</taxon>
        <taxon>Rhodobacterales</taxon>
        <taxon>Roseobacteraceae</taxon>
        <taxon>Oceaniovalibus</taxon>
    </lineage>
</organism>
<keyword evidence="2" id="KW-0677">Repeat</keyword>
<dbReference type="AlphaFoldDB" id="K2GKI8"/>
<dbReference type="PANTHER" id="PTHR42745:SF1">
    <property type="entry name" value="ARABINOSE 5-PHOSPHATE ISOMERASE KDSD"/>
    <property type="match status" value="1"/>
</dbReference>
<evidence type="ECO:0000256" key="4">
    <source>
        <dbReference type="PIRNR" id="PIRNR004692"/>
    </source>
</evidence>
<dbReference type="RefSeq" id="WP_007427760.1">
    <property type="nucleotide sequence ID" value="NZ_AMGO01000067.1"/>
</dbReference>
<dbReference type="NCBIfam" id="TIGR00393">
    <property type="entry name" value="kpsF"/>
    <property type="match status" value="1"/>
</dbReference>
<comment type="similarity">
    <text evidence="1 4">Belongs to the SIS family. GutQ/KpsF subfamily.</text>
</comment>
<evidence type="ECO:0000259" key="10">
    <source>
        <dbReference type="PROSITE" id="PS51464"/>
    </source>
</evidence>
<feature type="site" description="Catalytically relevant" evidence="6">
    <location>
        <position position="211"/>
    </location>
</feature>
<dbReference type="PANTHER" id="PTHR42745">
    <property type="match status" value="1"/>
</dbReference>
<proteinExistence type="inferred from homology"/>
<evidence type="ECO:0000256" key="2">
    <source>
        <dbReference type="ARBA" id="ARBA00022737"/>
    </source>
</evidence>
<keyword evidence="3 7" id="KW-0129">CBS domain</keyword>
<evidence type="ECO:0000313" key="11">
    <source>
        <dbReference type="EMBL" id="EKE43271.1"/>
    </source>
</evidence>
<feature type="domain" description="CBS" evidence="9">
    <location>
        <begin position="291"/>
        <end position="343"/>
    </location>
</feature>
<dbReference type="GO" id="GO:0019146">
    <property type="term" value="F:arabinose-5-phosphate isomerase activity"/>
    <property type="evidence" value="ECO:0007669"/>
    <property type="project" value="UniProtKB-ARBA"/>
</dbReference>
<evidence type="ECO:0000256" key="3">
    <source>
        <dbReference type="ARBA" id="ARBA00023122"/>
    </source>
</evidence>
<dbReference type="PIRSF" id="PIRSF004692">
    <property type="entry name" value="KdsD_KpsF"/>
    <property type="match status" value="1"/>
</dbReference>
<evidence type="ECO:0000313" key="12">
    <source>
        <dbReference type="Proteomes" id="UP000006765"/>
    </source>
</evidence>
<keyword evidence="5" id="KW-0479">Metal-binding</keyword>
<dbReference type="GO" id="GO:1901135">
    <property type="term" value="P:carbohydrate derivative metabolic process"/>
    <property type="evidence" value="ECO:0007669"/>
    <property type="project" value="InterPro"/>
</dbReference>
<dbReference type="Gene3D" id="3.40.50.10490">
    <property type="entry name" value="Glucose-6-phosphate isomerase like protein, domain 1"/>
    <property type="match status" value="1"/>
</dbReference>
<dbReference type="SMART" id="SM00116">
    <property type="entry name" value="CBS"/>
    <property type="match status" value="2"/>
</dbReference>
<dbReference type="Pfam" id="PF00571">
    <property type="entry name" value="CBS"/>
    <property type="match status" value="2"/>
</dbReference>
<dbReference type="GO" id="GO:0005975">
    <property type="term" value="P:carbohydrate metabolic process"/>
    <property type="evidence" value="ECO:0007669"/>
    <property type="project" value="InterPro"/>
</dbReference>
<dbReference type="GO" id="GO:0046872">
    <property type="term" value="F:metal ion binding"/>
    <property type="evidence" value="ECO:0007669"/>
    <property type="project" value="UniProtKB-KW"/>
</dbReference>
<dbReference type="FunFam" id="3.40.50.10490:FF:000011">
    <property type="entry name" value="Arabinose 5-phosphate isomerase"/>
    <property type="match status" value="1"/>
</dbReference>
<dbReference type="SUPFAM" id="SSF54631">
    <property type="entry name" value="CBS-domain pair"/>
    <property type="match status" value="1"/>
</dbReference>
<comment type="caution">
    <text evidence="11">The sequence shown here is derived from an EMBL/GenBank/DDBJ whole genome shotgun (WGS) entry which is preliminary data.</text>
</comment>
<dbReference type="eggNOG" id="COG0517">
    <property type="taxonomic scope" value="Bacteria"/>
</dbReference>
<accession>K2GKI8</accession>
<keyword evidence="12" id="KW-1185">Reference proteome</keyword>
<keyword evidence="5" id="KW-0862">Zinc</keyword>
<feature type="domain" description="SIS" evidence="10">
    <location>
        <begin position="59"/>
        <end position="202"/>
    </location>
</feature>
<feature type="region of interest" description="Disordered" evidence="8">
    <location>
        <begin position="1"/>
        <end position="26"/>
    </location>
</feature>
<gene>
    <name evidence="11" type="ORF">OCGS_2608</name>
</gene>
<evidence type="ECO:0000256" key="5">
    <source>
        <dbReference type="PIRSR" id="PIRSR004692-2"/>
    </source>
</evidence>
<protein>
    <submittedName>
        <fullName evidence="11">KpsF/GutQ family protein</fullName>
    </submittedName>
</protein>
<sequence length="343" mass="35567">MTAARPDPAPDTGLDTAPDTGDDTGDDIAILKAARRTLRIEAEALTALSDDLPADFAGAVHAIRAARGRAIVAGIGKSGHVARKIAATLASTGTPALFVHPTEASHGDLGMIGADDIVVLISNSGETAELGDILAYCRRFDIPLIGISRDPRSTLMAAARWRLTLPPTPEACPMGMAPTTSTTAALALGDALAVALMELRGFTRETYATFHPGGKLGAQLARVEKLMHGGDRLPAVGADTPMAEVLLTMTSKGFGIAAVIGADGRLAGVITDGDLRRHMAGLLDRRAGEIAHHDPVTVPPAMLAVEALSLLHDHRVSALIVTDPEGRPVGILHVHDLLRAGVV</sequence>
<feature type="binding site" evidence="5">
    <location>
        <position position="100"/>
    </location>
    <ligand>
        <name>Zn(2+)</name>
        <dbReference type="ChEBI" id="CHEBI:29105"/>
    </ligand>
</feature>
<dbReference type="InterPro" id="IPR001347">
    <property type="entry name" value="SIS_dom"/>
</dbReference>
<dbReference type="Proteomes" id="UP000006765">
    <property type="component" value="Unassembled WGS sequence"/>
</dbReference>
<dbReference type="PROSITE" id="PS51464">
    <property type="entry name" value="SIS"/>
    <property type="match status" value="1"/>
</dbReference>
<evidence type="ECO:0000256" key="7">
    <source>
        <dbReference type="PROSITE-ProRule" id="PRU00703"/>
    </source>
</evidence>